<organism evidence="2 3">
    <name type="scientific">Candidatus Kuenenbacteria bacterium CG_4_10_14_3_um_filter_39_14</name>
    <dbReference type="NCBI Taxonomy" id="1974614"/>
    <lineage>
        <taxon>Bacteria</taxon>
        <taxon>Candidatus Kueneniibacteriota</taxon>
    </lineage>
</organism>
<evidence type="ECO:0000313" key="3">
    <source>
        <dbReference type="Proteomes" id="UP000230658"/>
    </source>
</evidence>
<feature type="non-terminal residue" evidence="2">
    <location>
        <position position="1"/>
    </location>
</feature>
<name>A0A2M7MG87_9BACT</name>
<dbReference type="AlphaFoldDB" id="A0A2M7MG87"/>
<dbReference type="InterPro" id="IPR000782">
    <property type="entry name" value="FAS1_domain"/>
</dbReference>
<dbReference type="Pfam" id="PF02469">
    <property type="entry name" value="Fasciclin"/>
    <property type="match status" value="1"/>
</dbReference>
<feature type="domain" description="FAS1" evidence="1">
    <location>
        <begin position="1"/>
        <end position="41"/>
    </location>
</feature>
<accession>A0A2M7MG87</accession>
<protein>
    <submittedName>
        <fullName evidence="2">Adhesin</fullName>
    </submittedName>
</protein>
<reference evidence="3" key="1">
    <citation type="submission" date="2017-09" db="EMBL/GenBank/DDBJ databases">
        <title>Depth-based differentiation of microbial function through sediment-hosted aquifers and enrichment of novel symbionts in the deep terrestrial subsurface.</title>
        <authorList>
            <person name="Probst A.J."/>
            <person name="Ladd B."/>
            <person name="Jarett J.K."/>
            <person name="Geller-Mcgrath D.E."/>
            <person name="Sieber C.M.K."/>
            <person name="Emerson J.B."/>
            <person name="Anantharaman K."/>
            <person name="Thomas B.C."/>
            <person name="Malmstrom R."/>
            <person name="Stieglmeier M."/>
            <person name="Klingl A."/>
            <person name="Woyke T."/>
            <person name="Ryan C.M."/>
            <person name="Banfield J.F."/>
        </authorList>
    </citation>
    <scope>NUCLEOTIDE SEQUENCE [LARGE SCALE GENOMIC DNA]</scope>
</reference>
<dbReference type="EMBL" id="PFJV01000087">
    <property type="protein sequence ID" value="PIX92123.1"/>
    <property type="molecule type" value="Genomic_DNA"/>
</dbReference>
<gene>
    <name evidence="2" type="ORF">COZ26_03580</name>
</gene>
<feature type="non-terminal residue" evidence="2">
    <location>
        <position position="76"/>
    </location>
</feature>
<evidence type="ECO:0000259" key="1">
    <source>
        <dbReference type="PROSITE" id="PS50213"/>
    </source>
</evidence>
<comment type="caution">
    <text evidence="2">The sequence shown here is derived from an EMBL/GenBank/DDBJ whole genome shotgun (WGS) entry which is preliminary data.</text>
</comment>
<sequence length="76" mass="7750">VNGQSIALSLNGESLLVNTSTVTMTDIKTDNGIIHVIDAVLTPKTVSETPPTNNIVEAAQQAGDFSTLLAALDAAG</sequence>
<dbReference type="Proteomes" id="UP000230658">
    <property type="component" value="Unassembled WGS sequence"/>
</dbReference>
<evidence type="ECO:0000313" key="2">
    <source>
        <dbReference type="EMBL" id="PIX92123.1"/>
    </source>
</evidence>
<dbReference type="Gene3D" id="2.30.180.10">
    <property type="entry name" value="FAS1 domain"/>
    <property type="match status" value="1"/>
</dbReference>
<dbReference type="SUPFAM" id="SSF82153">
    <property type="entry name" value="FAS1 domain"/>
    <property type="match status" value="1"/>
</dbReference>
<dbReference type="InterPro" id="IPR036378">
    <property type="entry name" value="FAS1_dom_sf"/>
</dbReference>
<dbReference type="PROSITE" id="PS50213">
    <property type="entry name" value="FAS1"/>
    <property type="match status" value="1"/>
</dbReference>
<proteinExistence type="predicted"/>